<proteinExistence type="inferred from homology"/>
<dbReference type="Gene3D" id="3.10.450.240">
    <property type="match status" value="1"/>
</dbReference>
<dbReference type="RefSeq" id="WP_088872230.1">
    <property type="nucleotide sequence ID" value="NZ_CP022110.1"/>
</dbReference>
<dbReference type="EMBL" id="CP022110">
    <property type="protein sequence ID" value="ASG21537.1"/>
    <property type="molecule type" value="Genomic_DNA"/>
</dbReference>
<dbReference type="PIRSF" id="PIRSF031890">
    <property type="entry name" value="UCP031890_transporter_Tim44"/>
    <property type="match status" value="1"/>
</dbReference>
<evidence type="ECO:0000256" key="3">
    <source>
        <dbReference type="ARBA" id="ARBA00022946"/>
    </source>
</evidence>
<comment type="subcellular location">
    <subcellularLocation>
        <location evidence="1">Membrane</location>
    </subcellularLocation>
</comment>
<dbReference type="KEGG" id="nao:Y958_12490"/>
<keyword evidence="9" id="KW-1185">Reference proteome</keyword>
<evidence type="ECO:0000256" key="5">
    <source>
        <dbReference type="SAM" id="MobiDB-lite"/>
    </source>
</evidence>
<accession>A0A248JS50</accession>
<dbReference type="AlphaFoldDB" id="A0A248JS50"/>
<evidence type="ECO:0000256" key="6">
    <source>
        <dbReference type="SAM" id="Phobius"/>
    </source>
</evidence>
<comment type="similarity">
    <text evidence="2">Belongs to the Tim44 family.</text>
</comment>
<feature type="compositionally biased region" description="Low complexity" evidence="5">
    <location>
        <begin position="45"/>
        <end position="56"/>
    </location>
</feature>
<sequence>MGDNSYFFEIIIFAMIAVFLAYQLHKALGRKTGEERERPNPFTAVPPAQGPTTQGQQGQGQQGVRPPAFQGVQPKVIEGTARDVTPPDYDGPLSLEAGLARIHQADPSFDERRFLKGAESAFGIIVDAFARGDTGALRPLLADAVYTDFAKAIEARAQAGETLEAHIQAFDTVDLVQARLLEGQALCTVKFITHQTNVTRDAQGRVVDGDAEHPAEVVDIWTFARDTKSSDPNWRLVETRVPH</sequence>
<dbReference type="GO" id="GO:0016020">
    <property type="term" value="C:membrane"/>
    <property type="evidence" value="ECO:0007669"/>
    <property type="project" value="UniProtKB-SubCell"/>
</dbReference>
<organism evidence="8 9">
    <name type="scientific">Nitrospirillum viridazoti CBAmc</name>
    <dbReference type="NCBI Taxonomy" id="1441467"/>
    <lineage>
        <taxon>Bacteria</taxon>
        <taxon>Pseudomonadati</taxon>
        <taxon>Pseudomonadota</taxon>
        <taxon>Alphaproteobacteria</taxon>
        <taxon>Rhodospirillales</taxon>
        <taxon>Azospirillaceae</taxon>
        <taxon>Nitrospirillum</taxon>
        <taxon>Nitrospirillum viridazoti</taxon>
    </lineage>
</organism>
<keyword evidence="4 6" id="KW-0472">Membrane</keyword>
<dbReference type="GO" id="GO:0051087">
    <property type="term" value="F:protein-folding chaperone binding"/>
    <property type="evidence" value="ECO:0007669"/>
    <property type="project" value="TreeGrafter"/>
</dbReference>
<dbReference type="GO" id="GO:0030150">
    <property type="term" value="P:protein import into mitochondrial matrix"/>
    <property type="evidence" value="ECO:0007669"/>
    <property type="project" value="TreeGrafter"/>
</dbReference>
<evidence type="ECO:0000256" key="2">
    <source>
        <dbReference type="ARBA" id="ARBA00009597"/>
    </source>
</evidence>
<dbReference type="InterPro" id="IPR032710">
    <property type="entry name" value="NTF2-like_dom_sf"/>
</dbReference>
<feature type="region of interest" description="Disordered" evidence="5">
    <location>
        <begin position="32"/>
        <end position="68"/>
    </location>
</feature>
<evidence type="ECO:0000256" key="1">
    <source>
        <dbReference type="ARBA" id="ARBA00004370"/>
    </source>
</evidence>
<dbReference type="PANTHER" id="PTHR10721">
    <property type="entry name" value="MITOCHONDRIAL IMPORT INNER MEMBRANE TRANSLOCASE SUBUNIT TIM44"/>
    <property type="match status" value="1"/>
</dbReference>
<reference evidence="8 9" key="1">
    <citation type="submission" date="2017-06" db="EMBL/GenBank/DDBJ databases">
        <title>Complete genome sequence of Nitrospirillum amazonense strain CBAmC, an endophytic nitrogen-fixing and plant growth-promoting bacterium, isolated from sugarcane.</title>
        <authorList>
            <person name="Schwab S."/>
            <person name="dos Santos Teixeira K.R."/>
            <person name="Simoes Araujo J.L."/>
            <person name="Soares Vidal M."/>
            <person name="Borges de Freitas H.R."/>
            <person name="Rivello Crivelaro A.L."/>
            <person name="Bueno de Camargo Nunes A."/>
            <person name="dos Santos C.M."/>
            <person name="Palmeira da Silva Rosa D."/>
            <person name="da Silva Padilha D."/>
            <person name="da Silva E."/>
            <person name="Araujo Terra L."/>
            <person name="Soares Mendes V."/>
            <person name="Farinelli L."/>
            <person name="Magalhaes Cruz L."/>
            <person name="Baldani J.I."/>
        </authorList>
    </citation>
    <scope>NUCLEOTIDE SEQUENCE [LARGE SCALE GENOMIC DNA]</scope>
    <source>
        <strain evidence="8 9">CBAmC</strain>
    </source>
</reference>
<feature type="domain" description="Tim44-like" evidence="7">
    <location>
        <begin position="95"/>
        <end position="241"/>
    </location>
</feature>
<keyword evidence="3" id="KW-0809">Transit peptide</keyword>
<dbReference type="PANTHER" id="PTHR10721:SF1">
    <property type="entry name" value="MITOCHONDRIAL IMPORT INNER MEMBRANE TRANSLOCASE SUBUNIT TIM44"/>
    <property type="match status" value="1"/>
</dbReference>
<dbReference type="InterPro" id="IPR039544">
    <property type="entry name" value="Tim44-like"/>
</dbReference>
<dbReference type="Pfam" id="PF04280">
    <property type="entry name" value="Tim44"/>
    <property type="match status" value="1"/>
</dbReference>
<dbReference type="InterPro" id="IPR016985">
    <property type="entry name" value="UCP031890_Tim44-rel"/>
</dbReference>
<gene>
    <name evidence="8" type="ORF">Y958_12490</name>
</gene>
<dbReference type="NCBIfam" id="NF033779">
    <property type="entry name" value="Tim44_TimA_adap"/>
    <property type="match status" value="1"/>
</dbReference>
<dbReference type="InterPro" id="IPR007379">
    <property type="entry name" value="Tim44-like_dom"/>
</dbReference>
<dbReference type="SUPFAM" id="SSF54427">
    <property type="entry name" value="NTF2-like"/>
    <property type="match status" value="1"/>
</dbReference>
<evidence type="ECO:0000256" key="4">
    <source>
        <dbReference type="ARBA" id="ARBA00023136"/>
    </source>
</evidence>
<keyword evidence="6" id="KW-1133">Transmembrane helix</keyword>
<protein>
    <submittedName>
        <fullName evidence="8">Translocase</fullName>
    </submittedName>
</protein>
<dbReference type="Proteomes" id="UP000197153">
    <property type="component" value="Chromosome 1"/>
</dbReference>
<keyword evidence="6" id="KW-0812">Transmembrane</keyword>
<name>A0A248JS50_9PROT</name>
<evidence type="ECO:0000313" key="8">
    <source>
        <dbReference type="EMBL" id="ASG21537.1"/>
    </source>
</evidence>
<evidence type="ECO:0000313" key="9">
    <source>
        <dbReference type="Proteomes" id="UP000197153"/>
    </source>
</evidence>
<dbReference type="SMART" id="SM00978">
    <property type="entry name" value="Tim44"/>
    <property type="match status" value="1"/>
</dbReference>
<feature type="transmembrane region" description="Helical" evidence="6">
    <location>
        <begin position="6"/>
        <end position="24"/>
    </location>
</feature>
<evidence type="ECO:0000259" key="7">
    <source>
        <dbReference type="SMART" id="SM00978"/>
    </source>
</evidence>